<dbReference type="Pfam" id="PF01351">
    <property type="entry name" value="RNase_HII"/>
    <property type="match status" value="1"/>
</dbReference>
<protein>
    <recommendedName>
        <fullName evidence="7 14">Ribonuclease HII</fullName>
        <shortName evidence="14">RNase HII</shortName>
        <ecNumber evidence="6 14">3.1.26.4</ecNumber>
    </recommendedName>
</protein>
<dbReference type="GO" id="GO:0006298">
    <property type="term" value="P:mismatch repair"/>
    <property type="evidence" value="ECO:0007669"/>
    <property type="project" value="TreeGrafter"/>
</dbReference>
<evidence type="ECO:0000313" key="18">
    <source>
        <dbReference type="EMBL" id="EEP28293.1"/>
    </source>
</evidence>
<evidence type="ECO:0000256" key="11">
    <source>
        <dbReference type="ARBA" id="ARBA00022759"/>
    </source>
</evidence>
<dbReference type="Gene3D" id="3.30.420.10">
    <property type="entry name" value="Ribonuclease H-like superfamily/Ribonuclease H"/>
    <property type="match status" value="1"/>
</dbReference>
<keyword evidence="10 14" id="KW-0479">Metal-binding</keyword>
<keyword evidence="9 14" id="KW-0540">Nuclease</keyword>
<dbReference type="InterPro" id="IPR001352">
    <property type="entry name" value="RNase_HII/HIII"/>
</dbReference>
<keyword evidence="12 14" id="KW-0378">Hydrolase</keyword>
<evidence type="ECO:0000256" key="6">
    <source>
        <dbReference type="ARBA" id="ARBA00012180"/>
    </source>
</evidence>
<dbReference type="NCBIfam" id="NF000594">
    <property type="entry name" value="PRK00015.1-1"/>
    <property type="match status" value="1"/>
</dbReference>
<evidence type="ECO:0000256" key="12">
    <source>
        <dbReference type="ARBA" id="ARBA00022801"/>
    </source>
</evidence>
<evidence type="ECO:0000256" key="14">
    <source>
        <dbReference type="HAMAP-Rule" id="MF_00052"/>
    </source>
</evidence>
<dbReference type="HOGENOM" id="CLU_036532_2_1_9"/>
<dbReference type="PANTHER" id="PTHR10954:SF18">
    <property type="entry name" value="RIBONUCLEASE HII"/>
    <property type="match status" value="1"/>
</dbReference>
<evidence type="ECO:0000256" key="1">
    <source>
        <dbReference type="ARBA" id="ARBA00000077"/>
    </source>
</evidence>
<dbReference type="GO" id="GO:0032299">
    <property type="term" value="C:ribonuclease H2 complex"/>
    <property type="evidence" value="ECO:0007669"/>
    <property type="project" value="TreeGrafter"/>
</dbReference>
<keyword evidence="13 14" id="KW-0464">Manganese</keyword>
<dbReference type="CDD" id="cd07182">
    <property type="entry name" value="RNase_HII_bacteria_HII_like"/>
    <property type="match status" value="1"/>
</dbReference>
<evidence type="ECO:0000256" key="2">
    <source>
        <dbReference type="ARBA" id="ARBA00001946"/>
    </source>
</evidence>
<dbReference type="EMBL" id="ACIP02000002">
    <property type="protein sequence ID" value="EEP28293.1"/>
    <property type="molecule type" value="Genomic_DNA"/>
</dbReference>
<feature type="binding site" evidence="14 15">
    <location>
        <position position="79"/>
    </location>
    <ligand>
        <name>a divalent metal cation</name>
        <dbReference type="ChEBI" id="CHEBI:60240"/>
    </ligand>
</feature>
<evidence type="ECO:0000256" key="7">
    <source>
        <dbReference type="ARBA" id="ARBA00019179"/>
    </source>
</evidence>
<comment type="similarity">
    <text evidence="5 14 16">Belongs to the RNase HII family.</text>
</comment>
<organism evidence="18 19">
    <name type="scientific">Shuttleworthella satelles DSM 14600</name>
    <dbReference type="NCBI Taxonomy" id="626523"/>
    <lineage>
        <taxon>Bacteria</taxon>
        <taxon>Bacillati</taxon>
        <taxon>Bacillota</taxon>
        <taxon>Clostridia</taxon>
        <taxon>Lachnospirales</taxon>
        <taxon>Lachnospiraceae</taxon>
        <taxon>Shuttleworthella</taxon>
    </lineage>
</organism>
<keyword evidence="8 14" id="KW-0963">Cytoplasm</keyword>
<dbReference type="GO" id="GO:0003723">
    <property type="term" value="F:RNA binding"/>
    <property type="evidence" value="ECO:0007669"/>
    <property type="project" value="UniProtKB-UniRule"/>
</dbReference>
<dbReference type="GO" id="GO:0005737">
    <property type="term" value="C:cytoplasm"/>
    <property type="evidence" value="ECO:0007669"/>
    <property type="project" value="UniProtKB-SubCell"/>
</dbReference>
<dbReference type="NCBIfam" id="NF000595">
    <property type="entry name" value="PRK00015.1-3"/>
    <property type="match status" value="1"/>
</dbReference>
<evidence type="ECO:0000313" key="19">
    <source>
        <dbReference type="Proteomes" id="UP000003494"/>
    </source>
</evidence>
<dbReference type="eggNOG" id="COG0164">
    <property type="taxonomic scope" value="Bacteria"/>
</dbReference>
<evidence type="ECO:0000259" key="17">
    <source>
        <dbReference type="PROSITE" id="PS51975"/>
    </source>
</evidence>
<evidence type="ECO:0000256" key="8">
    <source>
        <dbReference type="ARBA" id="ARBA00022490"/>
    </source>
</evidence>
<comment type="cofactor">
    <cofactor evidence="14 15">
        <name>Mn(2+)</name>
        <dbReference type="ChEBI" id="CHEBI:29035"/>
    </cofactor>
    <cofactor evidence="14 15">
        <name>Mg(2+)</name>
        <dbReference type="ChEBI" id="CHEBI:18420"/>
    </cofactor>
    <text evidence="14 15">Manganese or magnesium. Binds 1 divalent metal ion per monomer in the absence of substrate. May bind a second metal ion after substrate binding.</text>
</comment>
<comment type="cofactor">
    <cofactor evidence="2">
        <name>Mg(2+)</name>
        <dbReference type="ChEBI" id="CHEBI:18420"/>
    </cofactor>
</comment>
<dbReference type="RefSeq" id="WP_006906111.1">
    <property type="nucleotide sequence ID" value="NZ_GG665866.1"/>
</dbReference>
<comment type="subcellular location">
    <subcellularLocation>
        <location evidence="4 14">Cytoplasm</location>
    </subcellularLocation>
</comment>
<reference evidence="18" key="1">
    <citation type="submission" date="2009-04" db="EMBL/GenBank/DDBJ databases">
        <authorList>
            <person name="Weinstock G."/>
            <person name="Sodergren E."/>
            <person name="Clifton S."/>
            <person name="Fulton L."/>
            <person name="Fulton B."/>
            <person name="Courtney L."/>
            <person name="Fronick C."/>
            <person name="Harrison M."/>
            <person name="Strong C."/>
            <person name="Farmer C."/>
            <person name="Delahaunty K."/>
            <person name="Markovic C."/>
            <person name="Hall O."/>
            <person name="Minx P."/>
            <person name="Tomlinson C."/>
            <person name="Mitreva M."/>
            <person name="Nelson J."/>
            <person name="Hou S."/>
            <person name="Wollam A."/>
            <person name="Pepin K.H."/>
            <person name="Johnson M."/>
            <person name="Bhonagiri V."/>
            <person name="Nash W.E."/>
            <person name="Warren W."/>
            <person name="Chinwalla A."/>
            <person name="Mardis E.R."/>
            <person name="Wilson R.K."/>
        </authorList>
    </citation>
    <scope>NUCLEOTIDE SEQUENCE [LARGE SCALE GENOMIC DNA]</scope>
    <source>
        <strain evidence="18">DSM 14600</strain>
    </source>
</reference>
<comment type="caution">
    <text evidence="18">The sequence shown here is derived from an EMBL/GenBank/DDBJ whole genome shotgun (WGS) entry which is preliminary data.</text>
</comment>
<dbReference type="PANTHER" id="PTHR10954">
    <property type="entry name" value="RIBONUCLEASE H2 SUBUNIT A"/>
    <property type="match status" value="1"/>
</dbReference>
<dbReference type="GO" id="GO:0004523">
    <property type="term" value="F:RNA-DNA hybrid ribonuclease activity"/>
    <property type="evidence" value="ECO:0007669"/>
    <property type="project" value="UniProtKB-UniRule"/>
</dbReference>
<comment type="catalytic activity">
    <reaction evidence="1 14 15 16">
        <text>Endonucleolytic cleavage to 5'-phosphomonoester.</text>
        <dbReference type="EC" id="3.1.26.4"/>
    </reaction>
</comment>
<evidence type="ECO:0000256" key="9">
    <source>
        <dbReference type="ARBA" id="ARBA00022722"/>
    </source>
</evidence>
<dbReference type="InterPro" id="IPR022898">
    <property type="entry name" value="RNase_HII"/>
</dbReference>
<evidence type="ECO:0000256" key="10">
    <source>
        <dbReference type="ARBA" id="ARBA00022723"/>
    </source>
</evidence>
<sequence length="260" mass="29003">MTDQEPIGRIREHMRACPEEKLETFIDAYASDGRSGVKTIVEQARRKLDRRRREEARIDELMVFEREAWQSCQYVAGMDEVGRGPLAGPLVTAAVILPRGHRILGINDSKKVSAKKREELYRQIMEEALAVGIGMNSPGRIDQINVLQATYEAMREAVSQLDPAPELVLNDAVTVPGLLVRQIPIIHGDARSISIGAASIVAKVTRDHMMEDYDKTYPGYGFAKNKGYGTADHIRALRKMGPTPIHRRSFIGHFTGPQSV</sequence>
<dbReference type="EC" id="3.1.26.4" evidence="6 14"/>
<accession>C4GB00</accession>
<feature type="domain" description="RNase H type-2" evidence="17">
    <location>
        <begin position="73"/>
        <end position="260"/>
    </location>
</feature>
<dbReference type="Proteomes" id="UP000003494">
    <property type="component" value="Unassembled WGS sequence"/>
</dbReference>
<comment type="function">
    <text evidence="3 14 16">Endonuclease that specifically degrades the RNA of RNA-DNA hybrids.</text>
</comment>
<dbReference type="GO" id="GO:0043137">
    <property type="term" value="P:DNA replication, removal of RNA primer"/>
    <property type="evidence" value="ECO:0007669"/>
    <property type="project" value="TreeGrafter"/>
</dbReference>
<keyword evidence="19" id="KW-1185">Reference proteome</keyword>
<evidence type="ECO:0000256" key="5">
    <source>
        <dbReference type="ARBA" id="ARBA00007383"/>
    </source>
</evidence>
<feature type="binding site" evidence="14 15">
    <location>
        <position position="171"/>
    </location>
    <ligand>
        <name>a divalent metal cation</name>
        <dbReference type="ChEBI" id="CHEBI:60240"/>
    </ligand>
</feature>
<dbReference type="InterPro" id="IPR024567">
    <property type="entry name" value="RNase_HII/HIII_dom"/>
</dbReference>
<dbReference type="InterPro" id="IPR012337">
    <property type="entry name" value="RNaseH-like_sf"/>
</dbReference>
<evidence type="ECO:0000256" key="3">
    <source>
        <dbReference type="ARBA" id="ARBA00004065"/>
    </source>
</evidence>
<dbReference type="GO" id="GO:0030145">
    <property type="term" value="F:manganese ion binding"/>
    <property type="evidence" value="ECO:0007669"/>
    <property type="project" value="UniProtKB-UniRule"/>
</dbReference>
<gene>
    <name evidence="14 18" type="primary">rnhB</name>
    <name evidence="18" type="ORF">GCWU000342_01101</name>
</gene>
<dbReference type="STRING" id="626523.GCWU000342_01101"/>
<evidence type="ECO:0000256" key="13">
    <source>
        <dbReference type="ARBA" id="ARBA00023211"/>
    </source>
</evidence>
<feature type="binding site" evidence="14 15">
    <location>
        <position position="80"/>
    </location>
    <ligand>
        <name>a divalent metal cation</name>
        <dbReference type="ChEBI" id="CHEBI:60240"/>
    </ligand>
</feature>
<dbReference type="InterPro" id="IPR036397">
    <property type="entry name" value="RNaseH_sf"/>
</dbReference>
<dbReference type="PROSITE" id="PS51975">
    <property type="entry name" value="RNASE_H_2"/>
    <property type="match status" value="1"/>
</dbReference>
<dbReference type="SUPFAM" id="SSF53098">
    <property type="entry name" value="Ribonuclease H-like"/>
    <property type="match status" value="1"/>
</dbReference>
<evidence type="ECO:0000256" key="16">
    <source>
        <dbReference type="RuleBase" id="RU003515"/>
    </source>
</evidence>
<evidence type="ECO:0000256" key="4">
    <source>
        <dbReference type="ARBA" id="ARBA00004496"/>
    </source>
</evidence>
<keyword evidence="11 14" id="KW-0255">Endonuclease</keyword>
<dbReference type="AlphaFoldDB" id="C4GB00"/>
<dbReference type="FunFam" id="3.30.420.10:FF:000006">
    <property type="entry name" value="Ribonuclease HII"/>
    <property type="match status" value="1"/>
</dbReference>
<evidence type="ECO:0000256" key="15">
    <source>
        <dbReference type="PROSITE-ProRule" id="PRU01319"/>
    </source>
</evidence>
<name>C4GB00_9FIRM</name>
<proteinExistence type="inferred from homology"/>
<dbReference type="HAMAP" id="MF_00052_B">
    <property type="entry name" value="RNase_HII_B"/>
    <property type="match status" value="1"/>
</dbReference>